<protein>
    <recommendedName>
        <fullName evidence="3">AB hydrolase-1 domain-containing protein</fullName>
    </recommendedName>
</protein>
<dbReference type="AlphaFoldDB" id="A0A6A4HE90"/>
<dbReference type="Proteomes" id="UP000799118">
    <property type="component" value="Unassembled WGS sequence"/>
</dbReference>
<proteinExistence type="predicted"/>
<dbReference type="OrthoDB" id="3251587at2759"/>
<keyword evidence="2" id="KW-1185">Reference proteome</keyword>
<accession>A0A6A4HE90</accession>
<gene>
    <name evidence="1" type="ORF">BT96DRAFT_997589</name>
</gene>
<evidence type="ECO:0008006" key="3">
    <source>
        <dbReference type="Google" id="ProtNLM"/>
    </source>
</evidence>
<sequence length="274" mass="30545">MGTLFRVASFNGSTLLHIRILIGYRITVNRREYQGSTPYTDAERDVFTQGSDDQRLDLLLSEGKNLALCLEGLIHSLSLPPRVVIFGWSLGKLFTLPLLASISSLPQAVQERLASSVHKTIVWVLRYAGSPTYVPLLDLDIAPEARPMAFLKWLGYYIMHGGLFKRNITRFDKGYSDPNRRGTFNCLPLQELAEMIDLNASSRSDSLIPDASLGQPGFLKVAGIITNKALFDTLTPSAWGGMDVWHLFGNSNIPQIMAATWFLEDQVHCQPYAI</sequence>
<name>A0A6A4HE90_9AGAR</name>
<organism evidence="1 2">
    <name type="scientific">Gymnopus androsaceus JB14</name>
    <dbReference type="NCBI Taxonomy" id="1447944"/>
    <lineage>
        <taxon>Eukaryota</taxon>
        <taxon>Fungi</taxon>
        <taxon>Dikarya</taxon>
        <taxon>Basidiomycota</taxon>
        <taxon>Agaricomycotina</taxon>
        <taxon>Agaricomycetes</taxon>
        <taxon>Agaricomycetidae</taxon>
        <taxon>Agaricales</taxon>
        <taxon>Marasmiineae</taxon>
        <taxon>Omphalotaceae</taxon>
        <taxon>Gymnopus</taxon>
    </lineage>
</organism>
<evidence type="ECO:0000313" key="1">
    <source>
        <dbReference type="EMBL" id="KAE9395567.1"/>
    </source>
</evidence>
<dbReference type="EMBL" id="ML769529">
    <property type="protein sequence ID" value="KAE9395567.1"/>
    <property type="molecule type" value="Genomic_DNA"/>
</dbReference>
<evidence type="ECO:0000313" key="2">
    <source>
        <dbReference type="Proteomes" id="UP000799118"/>
    </source>
</evidence>
<reference evidence="1" key="1">
    <citation type="journal article" date="2019" name="Environ. Microbiol.">
        <title>Fungal ecological strategies reflected in gene transcription - a case study of two litter decomposers.</title>
        <authorList>
            <person name="Barbi F."/>
            <person name="Kohler A."/>
            <person name="Barry K."/>
            <person name="Baskaran P."/>
            <person name="Daum C."/>
            <person name="Fauchery L."/>
            <person name="Ihrmark K."/>
            <person name="Kuo A."/>
            <person name="LaButti K."/>
            <person name="Lipzen A."/>
            <person name="Morin E."/>
            <person name="Grigoriev I.V."/>
            <person name="Henrissat B."/>
            <person name="Lindahl B."/>
            <person name="Martin F."/>
        </authorList>
    </citation>
    <scope>NUCLEOTIDE SEQUENCE</scope>
    <source>
        <strain evidence="1">JB14</strain>
    </source>
</reference>